<dbReference type="AlphaFoldDB" id="A0A5C3KI16"/>
<evidence type="ECO:0000256" key="3">
    <source>
        <dbReference type="ARBA" id="ARBA00008819"/>
    </source>
</evidence>
<dbReference type="UniPathway" id="UPA00109">
    <property type="reaction ID" value="UER00186"/>
</dbReference>
<reference evidence="10 11" key="1">
    <citation type="journal article" date="2019" name="Nat. Ecol. Evol.">
        <title>Megaphylogeny resolves global patterns of mushroom evolution.</title>
        <authorList>
            <person name="Varga T."/>
            <person name="Krizsan K."/>
            <person name="Foldi C."/>
            <person name="Dima B."/>
            <person name="Sanchez-Garcia M."/>
            <person name="Sanchez-Ramirez S."/>
            <person name="Szollosi G.J."/>
            <person name="Szarkandi J.G."/>
            <person name="Papp V."/>
            <person name="Albert L."/>
            <person name="Andreopoulos W."/>
            <person name="Angelini C."/>
            <person name="Antonin V."/>
            <person name="Barry K.W."/>
            <person name="Bougher N.L."/>
            <person name="Buchanan P."/>
            <person name="Buyck B."/>
            <person name="Bense V."/>
            <person name="Catcheside P."/>
            <person name="Chovatia M."/>
            <person name="Cooper J."/>
            <person name="Damon W."/>
            <person name="Desjardin D."/>
            <person name="Finy P."/>
            <person name="Geml J."/>
            <person name="Haridas S."/>
            <person name="Hughes K."/>
            <person name="Justo A."/>
            <person name="Karasinski D."/>
            <person name="Kautmanova I."/>
            <person name="Kiss B."/>
            <person name="Kocsube S."/>
            <person name="Kotiranta H."/>
            <person name="LaButti K.M."/>
            <person name="Lechner B.E."/>
            <person name="Liimatainen K."/>
            <person name="Lipzen A."/>
            <person name="Lukacs Z."/>
            <person name="Mihaltcheva S."/>
            <person name="Morgado L.N."/>
            <person name="Niskanen T."/>
            <person name="Noordeloos M.E."/>
            <person name="Ohm R.A."/>
            <person name="Ortiz-Santana B."/>
            <person name="Ovrebo C."/>
            <person name="Racz N."/>
            <person name="Riley R."/>
            <person name="Savchenko A."/>
            <person name="Shiryaev A."/>
            <person name="Soop K."/>
            <person name="Spirin V."/>
            <person name="Szebenyi C."/>
            <person name="Tomsovsky M."/>
            <person name="Tulloss R.E."/>
            <person name="Uehling J."/>
            <person name="Grigoriev I.V."/>
            <person name="Vagvolgyi C."/>
            <person name="Papp T."/>
            <person name="Martin F.M."/>
            <person name="Miettinen O."/>
            <person name="Hibbett D.S."/>
            <person name="Nagy L.G."/>
        </authorList>
    </citation>
    <scope>NUCLEOTIDE SEQUENCE [LARGE SCALE GENOMIC DNA]</scope>
    <source>
        <strain evidence="10 11">CBS 121175</strain>
    </source>
</reference>
<dbReference type="EC" id="5.4.2.12" evidence="4"/>
<feature type="domain" description="BPG-independent PGAM N-terminal" evidence="9">
    <location>
        <begin position="24"/>
        <end position="109"/>
    </location>
</feature>
<dbReference type="GO" id="GO:0030145">
    <property type="term" value="F:manganese ion binding"/>
    <property type="evidence" value="ECO:0007669"/>
    <property type="project" value="InterPro"/>
</dbReference>
<dbReference type="OrthoDB" id="1886626at2759"/>
<keyword evidence="8" id="KW-0413">Isomerase</keyword>
<dbReference type="Proteomes" id="UP000307440">
    <property type="component" value="Unassembled WGS sequence"/>
</dbReference>
<dbReference type="PANTHER" id="PTHR31637:SF0">
    <property type="entry name" value="2,3-BISPHOSPHOGLYCERATE-INDEPENDENT PHOSPHOGLYCERATE MUTASE"/>
    <property type="match status" value="1"/>
</dbReference>
<dbReference type="GO" id="GO:0006096">
    <property type="term" value="P:glycolytic process"/>
    <property type="evidence" value="ECO:0007669"/>
    <property type="project" value="UniProtKB-UniPathway"/>
</dbReference>
<organism evidence="10 11">
    <name type="scientific">Coprinopsis marcescibilis</name>
    <name type="common">Agaric fungus</name>
    <name type="synonym">Psathyrella marcescibilis</name>
    <dbReference type="NCBI Taxonomy" id="230819"/>
    <lineage>
        <taxon>Eukaryota</taxon>
        <taxon>Fungi</taxon>
        <taxon>Dikarya</taxon>
        <taxon>Basidiomycota</taxon>
        <taxon>Agaricomycotina</taxon>
        <taxon>Agaricomycetes</taxon>
        <taxon>Agaricomycetidae</taxon>
        <taxon>Agaricales</taxon>
        <taxon>Agaricineae</taxon>
        <taxon>Psathyrellaceae</taxon>
        <taxon>Coprinopsis</taxon>
    </lineage>
</organism>
<accession>A0A5C3KI16</accession>
<keyword evidence="11" id="KW-1185">Reference proteome</keyword>
<evidence type="ECO:0000256" key="1">
    <source>
        <dbReference type="ARBA" id="ARBA00001936"/>
    </source>
</evidence>
<evidence type="ECO:0000256" key="4">
    <source>
        <dbReference type="ARBA" id="ARBA00012026"/>
    </source>
</evidence>
<evidence type="ECO:0000313" key="10">
    <source>
        <dbReference type="EMBL" id="TFK19662.1"/>
    </source>
</evidence>
<dbReference type="InterPro" id="IPR011258">
    <property type="entry name" value="BPG-indep_PGM_N"/>
</dbReference>
<keyword evidence="5" id="KW-0479">Metal-binding</keyword>
<dbReference type="InterPro" id="IPR005995">
    <property type="entry name" value="Pgm_bpd_ind"/>
</dbReference>
<dbReference type="PANTHER" id="PTHR31637">
    <property type="entry name" value="2,3-BISPHOSPHOGLYCERATE-INDEPENDENT PHOSPHOGLYCERATE MUTASE"/>
    <property type="match status" value="1"/>
</dbReference>
<dbReference type="Pfam" id="PF06415">
    <property type="entry name" value="iPGM_N"/>
    <property type="match status" value="1"/>
</dbReference>
<evidence type="ECO:0000259" key="9">
    <source>
        <dbReference type="Pfam" id="PF06415"/>
    </source>
</evidence>
<evidence type="ECO:0000256" key="5">
    <source>
        <dbReference type="ARBA" id="ARBA00022723"/>
    </source>
</evidence>
<sequence>MGNSEVGHLNIGADRVIWQDIVHIDVAIKKKQFHQNPTILEACKRAKEGNGRLHFLGLISDGGVHSHISHLFALLETAKEQGVPNAFLQFFGDCRDTAPRRATKYLTAAGRQGFQSGLRHELGPRCQGLASELVNGSTVSWDSYILVSISCHCTNSALLQVLEYMGGGDLLNHCQKRSTKRLWSCVSKAFRAVVQILMFNSFDMTGRHRTLVIHKGPPAEKSETAVIRLGECWRF</sequence>
<dbReference type="GO" id="GO:0005737">
    <property type="term" value="C:cytoplasm"/>
    <property type="evidence" value="ECO:0007669"/>
    <property type="project" value="InterPro"/>
</dbReference>
<dbReference type="GO" id="GO:0004619">
    <property type="term" value="F:phosphoglycerate mutase activity"/>
    <property type="evidence" value="ECO:0007669"/>
    <property type="project" value="UniProtKB-EC"/>
</dbReference>
<dbReference type="STRING" id="230819.A0A5C3KI16"/>
<dbReference type="GO" id="GO:0006007">
    <property type="term" value="P:glucose catabolic process"/>
    <property type="evidence" value="ECO:0007669"/>
    <property type="project" value="InterPro"/>
</dbReference>
<gene>
    <name evidence="10" type="ORF">FA15DRAFT_674217</name>
</gene>
<dbReference type="Gene3D" id="3.40.1450.10">
    <property type="entry name" value="BPG-independent phosphoglycerate mutase, domain B"/>
    <property type="match status" value="1"/>
</dbReference>
<dbReference type="SUPFAM" id="SSF64158">
    <property type="entry name" value="2,3-Bisphosphoglycerate-independent phosphoglycerate mutase, substrate-binding domain"/>
    <property type="match status" value="1"/>
</dbReference>
<protein>
    <recommendedName>
        <fullName evidence="4">phosphoglycerate mutase (2,3-diphosphoglycerate-independent)</fullName>
        <ecNumber evidence="4">5.4.2.12</ecNumber>
    </recommendedName>
</protein>
<keyword evidence="6" id="KW-0324">Glycolysis</keyword>
<comment type="cofactor">
    <cofactor evidence="1">
        <name>Mn(2+)</name>
        <dbReference type="ChEBI" id="CHEBI:29035"/>
    </cofactor>
</comment>
<evidence type="ECO:0000256" key="8">
    <source>
        <dbReference type="ARBA" id="ARBA00023235"/>
    </source>
</evidence>
<keyword evidence="7" id="KW-0464">Manganese</keyword>
<name>A0A5C3KI16_COPMA</name>
<comment type="pathway">
    <text evidence="2">Carbohydrate degradation; glycolysis; pyruvate from D-glyceraldehyde 3-phosphate: step 3/5.</text>
</comment>
<comment type="similarity">
    <text evidence="3">Belongs to the BPG-independent phosphoglycerate mutase family.</text>
</comment>
<evidence type="ECO:0000256" key="2">
    <source>
        <dbReference type="ARBA" id="ARBA00004798"/>
    </source>
</evidence>
<dbReference type="InterPro" id="IPR036646">
    <property type="entry name" value="PGAM_B_sf"/>
</dbReference>
<proteinExistence type="inferred from homology"/>
<dbReference type="EMBL" id="ML210330">
    <property type="protein sequence ID" value="TFK19662.1"/>
    <property type="molecule type" value="Genomic_DNA"/>
</dbReference>
<evidence type="ECO:0000256" key="7">
    <source>
        <dbReference type="ARBA" id="ARBA00023211"/>
    </source>
</evidence>
<evidence type="ECO:0000313" key="11">
    <source>
        <dbReference type="Proteomes" id="UP000307440"/>
    </source>
</evidence>
<evidence type="ECO:0000256" key="6">
    <source>
        <dbReference type="ARBA" id="ARBA00023152"/>
    </source>
</evidence>